<organism evidence="10">
    <name type="scientific">Baileyella intestinalis</name>
    <dbReference type="NCBI Taxonomy" id="2606709"/>
    <lineage>
        <taxon>Bacteria</taxon>
        <taxon>Bacillati</taxon>
        <taxon>Bacillota</taxon>
        <taxon>Clostridia</taxon>
        <taxon>Peptostreptococcales</taxon>
        <taxon>Anaerovoracaceae</taxon>
        <taxon>Baileyella</taxon>
    </lineage>
</organism>
<comment type="caution">
    <text evidence="10">The sequence shown here is derived from an EMBL/GenBank/DDBJ whole genome shotgun (WGS) entry which is preliminary data.</text>
</comment>
<dbReference type="GO" id="GO:0003887">
    <property type="term" value="F:DNA-directed DNA polymerase activity"/>
    <property type="evidence" value="ECO:0007669"/>
    <property type="project" value="UniProtKB-UniRule"/>
</dbReference>
<keyword evidence="4 7" id="KW-0269">Exonuclease</keyword>
<evidence type="ECO:0000256" key="2">
    <source>
        <dbReference type="ARBA" id="ARBA00022695"/>
    </source>
</evidence>
<dbReference type="GO" id="GO:0006261">
    <property type="term" value="P:DNA-templated DNA replication"/>
    <property type="evidence" value="ECO:0007669"/>
    <property type="project" value="UniProtKB-UniRule"/>
</dbReference>
<dbReference type="GO" id="GO:0008408">
    <property type="term" value="F:3'-5' exonuclease activity"/>
    <property type="evidence" value="ECO:0007669"/>
    <property type="project" value="UniProtKB-UniRule"/>
</dbReference>
<dbReference type="NCBIfam" id="NF001688">
    <property type="entry name" value="PRK00448.1"/>
    <property type="match status" value="1"/>
</dbReference>
<gene>
    <name evidence="7" type="primary">polC</name>
    <name evidence="10" type="ORF">FYJ66_01470</name>
</gene>
<reference evidence="10" key="1">
    <citation type="submission" date="2019-09" db="EMBL/GenBank/DDBJ databases">
        <title>In-depth cultivation of the pig gut microbiome towards novel bacterial diversity and tailored functional studies.</title>
        <authorList>
            <person name="Wylensek D."/>
            <person name="Hitch T.C.A."/>
            <person name="Clavel T."/>
        </authorList>
    </citation>
    <scope>NUCLEOTIDE SEQUENCE</scope>
    <source>
        <strain evidence="10">RF-744-FAT-WT-3</strain>
    </source>
</reference>
<keyword evidence="7" id="KW-0378">Hydrolase</keyword>
<dbReference type="Gene3D" id="3.20.20.140">
    <property type="entry name" value="Metal-dependent hydrolases"/>
    <property type="match status" value="1"/>
</dbReference>
<name>A0A6A8M7K9_9FIRM</name>
<dbReference type="InterPro" id="IPR040982">
    <property type="entry name" value="DNA_pol3_finger"/>
</dbReference>
<keyword evidence="2 7" id="KW-0548">Nucleotidyltransferase</keyword>
<dbReference type="AlphaFoldDB" id="A0A6A8M7K9"/>
<dbReference type="RefSeq" id="WP_154571747.1">
    <property type="nucleotide sequence ID" value="NZ_VUNB01000001.1"/>
</dbReference>
<evidence type="ECO:0000256" key="4">
    <source>
        <dbReference type="ARBA" id="ARBA00022839"/>
    </source>
</evidence>
<dbReference type="Gene3D" id="2.40.50.140">
    <property type="entry name" value="Nucleic acid-binding proteins"/>
    <property type="match status" value="1"/>
</dbReference>
<dbReference type="InterPro" id="IPR029460">
    <property type="entry name" value="DNAPol_HHH"/>
</dbReference>
<dbReference type="EMBL" id="VUNB01000001">
    <property type="protein sequence ID" value="MST68279.1"/>
    <property type="molecule type" value="Genomic_DNA"/>
</dbReference>
<dbReference type="InterPro" id="IPR011708">
    <property type="entry name" value="DNA_pol3_alpha_NTPase_dom"/>
</dbReference>
<dbReference type="Pfam" id="PF07733">
    <property type="entry name" value="DNA_pol3_alpha"/>
    <property type="match status" value="2"/>
</dbReference>
<dbReference type="HAMAP" id="MF_00356">
    <property type="entry name" value="DNApol_PolC"/>
    <property type="match status" value="1"/>
</dbReference>
<dbReference type="Gene3D" id="3.30.1900.20">
    <property type="match status" value="2"/>
</dbReference>
<dbReference type="SMART" id="SM00481">
    <property type="entry name" value="POLIIIAc"/>
    <property type="match status" value="1"/>
</dbReference>
<evidence type="ECO:0000256" key="1">
    <source>
        <dbReference type="ARBA" id="ARBA00022679"/>
    </source>
</evidence>
<dbReference type="Pfam" id="PF02811">
    <property type="entry name" value="PHP"/>
    <property type="match status" value="1"/>
</dbReference>
<sequence length="1155" mass="129642">MINDPTGILDPEVIGKTEGKRPEELNYDILEAKLNRHTGSLTVSVRLNFTVPKYLQMQMKQVLLDKIEGVDNLDFEWVLEHGKPLAKPEGSSSNKNTESSGPSEKSPIVKGRAIKGTPMSFADALVLTDTDEEVIVDGDLFSMEGKEICYKDRKGEKKNAVILMMEISDHNRAMGVKSFMDPEKYEELTENLSVGNRIRVSGKINSDRFEHEALIDARNINIIPNISKKESYTGEKKRVELHVHTRMSDNDGFNEVDKLVEQAAAWGQPAVAITDHGVVQAFPDAANTAKKLDGKGKHIKVIYGMEGYLYPDEDAWDEDGNIDIKKHRTYHIILLARNKTGLKNLYKLVSYSHIDYFYKKPRLPRSILSKYREGLIIGSACEAGEIYKAVENGVTDQELDELASFYDYLEIQPLGNNQFMIDQGMVSSRDDLINNNLKIVECADRLGKLTVATTDSHYPTKEAAVNRNIIMAGIGFKDTNSDSLYLRTTGEMLDEFSYLGDRAEEIVIENTNKIADMCEEFQPVPAEKYPPHIDGAEETLRNTCYENATRIYGDPLPDEIKNRLETELSSIIGNGYAVMYVAAQMLVKKSNSDGYLVGSRGSVGSSFAATMAGITEVNPLKPHYICPECKYLEFTDNLEKYDVGFDMPDKKCPHCGHQLDKNGLNIPFATFLGFKGNKEPDIDLNFAGEYQPVAHKYVGVIFGEKNVYKAGTVATVAEKTAYGYVMHYAEDKGIHLSKYDTDWLVKGCSGVKRTTGQHPGGIIVVPDDHEIYEFCPIQKPANKDVDIITTHFDYHKIDKNLLKLDILGHDVPQMIKHLQDMTGVDPLKIKLDDPATISIFTSLDALNIKNPDYRFTHGTFAIPEFGTNFTRAMLDDVKPTTISALIKISGFSHGTDVWTNNAQDIIRKNIAGIDEVISCRDDIMNYLINKGLDNSDAFRIMEDVRKNRVLKEDELELMYSHGVPEWYVESCRTLKYLFPRAHAAAYVMMAIRMAWFKVHYPAAFYCAYFSTKTDHFDVKAAREGIEAVEREMNSLYSVGPKATAKQKADLTVYEVMYEMLSRDVQFSMPQLGVSRPSRFYVEDGKVNVPFGAVSGVGQAAAQSLYDAYNENPFSTMDDVRSRTSLSQTNIDDLKELGMFADLPESAQVSIFDLFG</sequence>
<dbReference type="Pfam" id="PF17657">
    <property type="entry name" value="DNA_pol3_finger"/>
    <property type="match status" value="1"/>
</dbReference>
<keyword evidence="1 7" id="KW-0808">Transferase</keyword>
<feature type="domain" description="Polymerase/histidinol phosphatase N-terminal" evidence="9">
    <location>
        <begin position="239"/>
        <end position="311"/>
    </location>
</feature>
<feature type="compositionally biased region" description="Polar residues" evidence="8">
    <location>
        <begin position="90"/>
        <end position="103"/>
    </location>
</feature>
<comment type="catalytic activity">
    <reaction evidence="6 7">
        <text>DNA(n) + a 2'-deoxyribonucleoside 5'-triphosphate = DNA(n+1) + diphosphate</text>
        <dbReference type="Rhea" id="RHEA:22508"/>
        <dbReference type="Rhea" id="RHEA-COMP:17339"/>
        <dbReference type="Rhea" id="RHEA-COMP:17340"/>
        <dbReference type="ChEBI" id="CHEBI:33019"/>
        <dbReference type="ChEBI" id="CHEBI:61560"/>
        <dbReference type="ChEBI" id="CHEBI:173112"/>
        <dbReference type="EC" id="2.7.7.7"/>
    </reaction>
</comment>
<dbReference type="GO" id="GO:0005737">
    <property type="term" value="C:cytoplasm"/>
    <property type="evidence" value="ECO:0007669"/>
    <property type="project" value="UniProtKB-SubCell"/>
</dbReference>
<dbReference type="InterPro" id="IPR012340">
    <property type="entry name" value="NA-bd_OB-fold"/>
</dbReference>
<keyword evidence="5 7" id="KW-0239">DNA-directed DNA polymerase</keyword>
<evidence type="ECO:0000256" key="6">
    <source>
        <dbReference type="ARBA" id="ARBA00049244"/>
    </source>
</evidence>
<dbReference type="PANTHER" id="PTHR32294:SF5">
    <property type="entry name" value="DNA POLYMERASE III POLC-TYPE"/>
    <property type="match status" value="1"/>
</dbReference>
<accession>A0A6A8M7K9</accession>
<dbReference type="SUPFAM" id="SSF89550">
    <property type="entry name" value="PHP domain-like"/>
    <property type="match status" value="1"/>
</dbReference>
<protein>
    <recommendedName>
        <fullName evidence="7">DNA polymerase III PolC-type</fullName>
        <shortName evidence="7">PolIII</shortName>
        <ecNumber evidence="7">2.7.7.7</ecNumber>
    </recommendedName>
</protein>
<comment type="similarity">
    <text evidence="7">Belongs to the DNA polymerase type-C family. PolC subfamily.</text>
</comment>
<proteinExistence type="inferred from homology"/>
<dbReference type="InterPro" id="IPR004013">
    <property type="entry name" value="PHP_dom"/>
</dbReference>
<dbReference type="GO" id="GO:0003677">
    <property type="term" value="F:DNA binding"/>
    <property type="evidence" value="ECO:0007669"/>
    <property type="project" value="UniProtKB-UniRule"/>
</dbReference>
<dbReference type="InterPro" id="IPR003141">
    <property type="entry name" value="Pol/His_phosphatase_N"/>
</dbReference>
<dbReference type="NCBIfam" id="TIGR01405">
    <property type="entry name" value="polC_Gram_pos"/>
    <property type="match status" value="1"/>
</dbReference>
<evidence type="ECO:0000256" key="5">
    <source>
        <dbReference type="ARBA" id="ARBA00022932"/>
    </source>
</evidence>
<evidence type="ECO:0000259" key="9">
    <source>
        <dbReference type="SMART" id="SM00481"/>
    </source>
</evidence>
<evidence type="ECO:0000256" key="7">
    <source>
        <dbReference type="HAMAP-Rule" id="MF_00356"/>
    </source>
</evidence>
<keyword evidence="7" id="KW-0540">Nuclease</keyword>
<keyword evidence="3 7" id="KW-0235">DNA replication</keyword>
<dbReference type="PANTHER" id="PTHR32294">
    <property type="entry name" value="DNA POLYMERASE III SUBUNIT ALPHA"/>
    <property type="match status" value="1"/>
</dbReference>
<dbReference type="CDD" id="cd07435">
    <property type="entry name" value="PHP_PolIIIA_POLC"/>
    <property type="match status" value="1"/>
</dbReference>
<keyword evidence="7" id="KW-0963">Cytoplasm</keyword>
<dbReference type="InterPro" id="IPR004805">
    <property type="entry name" value="DnaE2/DnaE/PolC"/>
</dbReference>
<dbReference type="InterPro" id="IPR006308">
    <property type="entry name" value="Pol_III_a_PolC-type_gram_pos"/>
</dbReference>
<dbReference type="EC" id="2.7.7.7" evidence="7"/>
<dbReference type="InterPro" id="IPR044923">
    <property type="entry name" value="PolC_middle_finger_sf"/>
</dbReference>
<evidence type="ECO:0000256" key="3">
    <source>
        <dbReference type="ARBA" id="ARBA00022705"/>
    </source>
</evidence>
<feature type="region of interest" description="Disordered" evidence="8">
    <location>
        <begin position="84"/>
        <end position="111"/>
    </location>
</feature>
<dbReference type="InterPro" id="IPR016195">
    <property type="entry name" value="Pol/histidinol_Pase-like"/>
</dbReference>
<dbReference type="Gene3D" id="6.10.140.1510">
    <property type="match status" value="1"/>
</dbReference>
<comment type="subcellular location">
    <subcellularLocation>
        <location evidence="7">Cytoplasm</location>
    </subcellularLocation>
</comment>
<comment type="function">
    <text evidence="7">Required for replicative DNA synthesis. This DNA polymerase also exhibits 3' to 5' exonuclease activity.</text>
</comment>
<evidence type="ECO:0000313" key="10">
    <source>
        <dbReference type="EMBL" id="MST68279.1"/>
    </source>
</evidence>
<dbReference type="Gene3D" id="1.10.150.700">
    <property type="entry name" value="PolC, middle finger domain"/>
    <property type="match status" value="1"/>
</dbReference>
<dbReference type="Gene3D" id="1.10.150.870">
    <property type="match status" value="1"/>
</dbReference>
<dbReference type="Pfam" id="PF14579">
    <property type="entry name" value="HHH_6"/>
    <property type="match status" value="1"/>
</dbReference>
<evidence type="ECO:0000256" key="8">
    <source>
        <dbReference type="SAM" id="MobiDB-lite"/>
    </source>
</evidence>